<dbReference type="OrthoDB" id="671489at2759"/>
<organism evidence="4 5">
    <name type="scientific">Dorcoceras hygrometricum</name>
    <dbReference type="NCBI Taxonomy" id="472368"/>
    <lineage>
        <taxon>Eukaryota</taxon>
        <taxon>Viridiplantae</taxon>
        <taxon>Streptophyta</taxon>
        <taxon>Embryophyta</taxon>
        <taxon>Tracheophyta</taxon>
        <taxon>Spermatophyta</taxon>
        <taxon>Magnoliopsida</taxon>
        <taxon>eudicotyledons</taxon>
        <taxon>Gunneridae</taxon>
        <taxon>Pentapetalae</taxon>
        <taxon>asterids</taxon>
        <taxon>lamiids</taxon>
        <taxon>Lamiales</taxon>
        <taxon>Gesneriaceae</taxon>
        <taxon>Didymocarpoideae</taxon>
        <taxon>Trichosporeae</taxon>
        <taxon>Loxocarpinae</taxon>
        <taxon>Dorcoceras</taxon>
    </lineage>
</organism>
<evidence type="ECO:0000256" key="3">
    <source>
        <dbReference type="SAM" id="MobiDB-lite"/>
    </source>
</evidence>
<feature type="region of interest" description="Disordered" evidence="3">
    <location>
        <begin position="341"/>
        <end position="368"/>
    </location>
</feature>
<keyword evidence="1" id="KW-0112">Calmodulin-binding</keyword>
<dbReference type="PANTHER" id="PTHR32295:SF95">
    <property type="entry name" value="PROTEIN IQ-DOMAIN 6"/>
    <property type="match status" value="1"/>
</dbReference>
<dbReference type="CDD" id="cd23767">
    <property type="entry name" value="IQCD"/>
    <property type="match status" value="1"/>
</dbReference>
<dbReference type="Pfam" id="PF00612">
    <property type="entry name" value="IQ"/>
    <property type="match status" value="1"/>
</dbReference>
<dbReference type="GO" id="GO:0005516">
    <property type="term" value="F:calmodulin binding"/>
    <property type="evidence" value="ECO:0007669"/>
    <property type="project" value="UniProtKB-KW"/>
</dbReference>
<sequence>MATSGKWVKSLIGLKKSDRDDLEKVGGKSKKWKLWRGSSGDLGRSSWKGFRRNGVFVSDVSSDSSPMRNDAFTAAMVTVVRAAPKDFRVVRQEWAAIRIQTAFRGFLARRAMRALRGLVRLQAIVRGRQVRKQAAVTLRCMQALVRVQARVRACQVRMSVDGQAVQRMLDEHRRKDDHLKHAEEGWCDSRGTLEDVKVKIQMKQVGAVKRERALAYSLAQKWKLSQGVPSTSKASVPWSKNDGLNKNSVGWSWLERWMAAKPWENRFIEQYNSELLEAAPVSRNMDFEKCKSSRFCDPISVKVKKSNVSKRISARPPLANHSYSSPSSDFRYDESSASSSIFTTTTPVSRNTASDQTEESSKGRPNYMNMTEATKAKLRIQLTQRPNMGKFSRLLCDGGDYVL</sequence>
<dbReference type="PANTHER" id="PTHR32295">
    <property type="entry name" value="IQ-DOMAIN 5-RELATED"/>
    <property type="match status" value="1"/>
</dbReference>
<accession>A0A2Z7CYR5</accession>
<dbReference type="AlphaFoldDB" id="A0A2Z7CYR5"/>
<dbReference type="PROSITE" id="PS50096">
    <property type="entry name" value="IQ"/>
    <property type="match status" value="2"/>
</dbReference>
<comment type="similarity">
    <text evidence="2">Belongs to the IQD family.</text>
</comment>
<evidence type="ECO:0000256" key="1">
    <source>
        <dbReference type="ARBA" id="ARBA00022860"/>
    </source>
</evidence>
<protein>
    <submittedName>
        <fullName evidence="4">Protein IQ-DOMAIN 1</fullName>
    </submittedName>
</protein>
<gene>
    <name evidence="4" type="ORF">F511_06901</name>
</gene>
<evidence type="ECO:0000256" key="2">
    <source>
        <dbReference type="ARBA" id="ARBA00024341"/>
    </source>
</evidence>
<dbReference type="InterPro" id="IPR000048">
    <property type="entry name" value="IQ_motif_EF-hand-BS"/>
</dbReference>
<dbReference type="EMBL" id="KQ991566">
    <property type="protein sequence ID" value="KZV51858.1"/>
    <property type="molecule type" value="Genomic_DNA"/>
</dbReference>
<reference evidence="4 5" key="1">
    <citation type="journal article" date="2015" name="Proc. Natl. Acad. Sci. U.S.A.">
        <title>The resurrection genome of Boea hygrometrica: A blueprint for survival of dehydration.</title>
        <authorList>
            <person name="Xiao L."/>
            <person name="Yang G."/>
            <person name="Zhang L."/>
            <person name="Yang X."/>
            <person name="Zhao S."/>
            <person name="Ji Z."/>
            <person name="Zhou Q."/>
            <person name="Hu M."/>
            <person name="Wang Y."/>
            <person name="Chen M."/>
            <person name="Xu Y."/>
            <person name="Jin H."/>
            <person name="Xiao X."/>
            <person name="Hu G."/>
            <person name="Bao F."/>
            <person name="Hu Y."/>
            <person name="Wan P."/>
            <person name="Li L."/>
            <person name="Deng X."/>
            <person name="Kuang T."/>
            <person name="Xiang C."/>
            <person name="Zhu J.K."/>
            <person name="Oliver M.J."/>
            <person name="He Y."/>
        </authorList>
    </citation>
    <scope>NUCLEOTIDE SEQUENCE [LARGE SCALE GENOMIC DNA]</scope>
    <source>
        <strain evidence="5">cv. XS01</strain>
    </source>
</reference>
<proteinExistence type="inferred from homology"/>
<dbReference type="Proteomes" id="UP000250235">
    <property type="component" value="Unassembled WGS sequence"/>
</dbReference>
<keyword evidence="5" id="KW-1185">Reference proteome</keyword>
<evidence type="ECO:0000313" key="4">
    <source>
        <dbReference type="EMBL" id="KZV51858.1"/>
    </source>
</evidence>
<name>A0A2Z7CYR5_9LAMI</name>
<evidence type="ECO:0000313" key="5">
    <source>
        <dbReference type="Proteomes" id="UP000250235"/>
    </source>
</evidence>